<keyword evidence="10" id="KW-0411">Iron-sulfur</keyword>
<comment type="cofactor">
    <cofactor evidence="13">
        <name>[4Fe-4S] cluster</name>
        <dbReference type="ChEBI" id="CHEBI:49883"/>
    </cofactor>
    <text evidence="13">Binds 1 [4Fe-4S] cluster.</text>
</comment>
<dbReference type="Pfam" id="PF14815">
    <property type="entry name" value="NUDIX_4"/>
    <property type="match status" value="1"/>
</dbReference>
<dbReference type="InterPro" id="IPR029119">
    <property type="entry name" value="MutY_C"/>
</dbReference>
<dbReference type="Pfam" id="PF00730">
    <property type="entry name" value="HhH-GPD"/>
    <property type="match status" value="1"/>
</dbReference>
<evidence type="ECO:0000313" key="16">
    <source>
        <dbReference type="Proteomes" id="UP001596022"/>
    </source>
</evidence>
<dbReference type="RefSeq" id="WP_376846374.1">
    <property type="nucleotide sequence ID" value="NZ_JBHSFW010000007.1"/>
</dbReference>
<dbReference type="InterPro" id="IPR011257">
    <property type="entry name" value="DNA_glycosylase"/>
</dbReference>
<keyword evidence="5" id="KW-0004">4Fe-4S</keyword>
<dbReference type="PANTHER" id="PTHR42944">
    <property type="entry name" value="ADENINE DNA GLYCOSYLASE"/>
    <property type="match status" value="1"/>
</dbReference>
<dbReference type="CDD" id="cd03431">
    <property type="entry name" value="NUDIX_DNA_Glycosylase_C-MutY"/>
    <property type="match status" value="1"/>
</dbReference>
<evidence type="ECO:0000256" key="10">
    <source>
        <dbReference type="ARBA" id="ARBA00023014"/>
    </source>
</evidence>
<dbReference type="InterPro" id="IPR044298">
    <property type="entry name" value="MIG/MutY"/>
</dbReference>
<sequence>MAKPIQSGFQEPLIQWYRKNKRELPWRKTRNPYYIWVSEVMLQQTQVDTVIPYYERFITQFPTMHELARAPEETVLKAWEGLGYYSRARNLQSGVQEVVEQYKARIPSQKKDLLSVKGIGPYTAGAILSIAFNQEEPAVDGNVMRVMARIFLIGDDIAKQKTRRLFENLLSELIPVGHASDFNQALMELGALICKPRQPLCHACPVAAFCEAKQKNVVHDYPFKTKKINQKTVRYAAVVLYDHDSHFFIQKRPADGLLANLWEFPLIAIASDQDMLETVSEAMRRDYRVHPDLKKTDHTVTHTFTHLKWNLNIVLGKTDRLPGIELGRSVTKEELPDYPFPVPQQKIISLLDEFIDGSSQHRTNG</sequence>
<evidence type="ECO:0000256" key="1">
    <source>
        <dbReference type="ARBA" id="ARBA00000843"/>
    </source>
</evidence>
<evidence type="ECO:0000256" key="2">
    <source>
        <dbReference type="ARBA" id="ARBA00008343"/>
    </source>
</evidence>
<dbReference type="InterPro" id="IPR003265">
    <property type="entry name" value="HhH-GPD_domain"/>
</dbReference>
<dbReference type="InterPro" id="IPR003651">
    <property type="entry name" value="Endonuclease3_FeS-loop_motif"/>
</dbReference>
<dbReference type="InterPro" id="IPR015797">
    <property type="entry name" value="NUDIX_hydrolase-like_dom_sf"/>
</dbReference>
<evidence type="ECO:0000313" key="15">
    <source>
        <dbReference type="EMBL" id="MFC4619275.1"/>
    </source>
</evidence>
<keyword evidence="16" id="KW-1185">Reference proteome</keyword>
<keyword evidence="9 13" id="KW-0408">Iron</keyword>
<evidence type="ECO:0000256" key="11">
    <source>
        <dbReference type="ARBA" id="ARBA00023204"/>
    </source>
</evidence>
<dbReference type="Gene3D" id="1.10.1670.10">
    <property type="entry name" value="Helix-hairpin-Helix base-excision DNA repair enzymes (C-terminal)"/>
    <property type="match status" value="1"/>
</dbReference>
<evidence type="ECO:0000259" key="14">
    <source>
        <dbReference type="SMART" id="SM00478"/>
    </source>
</evidence>
<name>A0ABV9GPX0_9BACL</name>
<reference evidence="16" key="1">
    <citation type="journal article" date="2019" name="Int. J. Syst. Evol. Microbiol.">
        <title>The Global Catalogue of Microorganisms (GCM) 10K type strain sequencing project: providing services to taxonomists for standard genome sequencing and annotation.</title>
        <authorList>
            <consortium name="The Broad Institute Genomics Platform"/>
            <consortium name="The Broad Institute Genome Sequencing Center for Infectious Disease"/>
            <person name="Wu L."/>
            <person name="Ma J."/>
        </authorList>
    </citation>
    <scope>NUCLEOTIDE SEQUENCE [LARGE SCALE GENOMIC DNA]</scope>
    <source>
        <strain evidence="16">CGMCC 1.16306</strain>
    </source>
</reference>
<dbReference type="Pfam" id="PF00633">
    <property type="entry name" value="HHH"/>
    <property type="match status" value="1"/>
</dbReference>
<evidence type="ECO:0000256" key="13">
    <source>
        <dbReference type="RuleBase" id="RU365096"/>
    </source>
</evidence>
<dbReference type="SUPFAM" id="SSF55811">
    <property type="entry name" value="Nudix"/>
    <property type="match status" value="1"/>
</dbReference>
<dbReference type="Proteomes" id="UP001596022">
    <property type="component" value="Unassembled WGS sequence"/>
</dbReference>
<feature type="domain" description="HhH-GPD" evidence="14">
    <location>
        <begin position="41"/>
        <end position="192"/>
    </location>
</feature>
<dbReference type="GO" id="GO:0000701">
    <property type="term" value="F:purine-specific mismatch base pair DNA N-glycosylase activity"/>
    <property type="evidence" value="ECO:0007669"/>
    <property type="project" value="UniProtKB-EC"/>
</dbReference>
<dbReference type="SMART" id="SM00525">
    <property type="entry name" value="FES"/>
    <property type="match status" value="1"/>
</dbReference>
<keyword evidence="7 13" id="KW-0227">DNA damage</keyword>
<dbReference type="Gene3D" id="1.10.340.30">
    <property type="entry name" value="Hypothetical protein, domain 2"/>
    <property type="match status" value="1"/>
</dbReference>
<dbReference type="InterPro" id="IPR000445">
    <property type="entry name" value="HhH_motif"/>
</dbReference>
<dbReference type="SUPFAM" id="SSF48150">
    <property type="entry name" value="DNA-glycosylase"/>
    <property type="match status" value="1"/>
</dbReference>
<keyword evidence="8 15" id="KW-0378">Hydrolase</keyword>
<keyword evidence="12 13" id="KW-0326">Glycosidase</keyword>
<comment type="caution">
    <text evidence="15">The sequence shown here is derived from an EMBL/GenBank/DDBJ whole genome shotgun (WGS) entry which is preliminary data.</text>
</comment>
<evidence type="ECO:0000256" key="3">
    <source>
        <dbReference type="ARBA" id="ARBA00012045"/>
    </source>
</evidence>
<evidence type="ECO:0000256" key="8">
    <source>
        <dbReference type="ARBA" id="ARBA00022801"/>
    </source>
</evidence>
<evidence type="ECO:0000256" key="6">
    <source>
        <dbReference type="ARBA" id="ARBA00022723"/>
    </source>
</evidence>
<dbReference type="CDD" id="cd00056">
    <property type="entry name" value="ENDO3c"/>
    <property type="match status" value="1"/>
</dbReference>
<evidence type="ECO:0000256" key="12">
    <source>
        <dbReference type="ARBA" id="ARBA00023295"/>
    </source>
</evidence>
<accession>A0ABV9GPX0</accession>
<keyword evidence="6" id="KW-0479">Metal-binding</keyword>
<dbReference type="InterPro" id="IPR023170">
    <property type="entry name" value="HhH_base_excis_C"/>
</dbReference>
<dbReference type="Gene3D" id="3.90.79.10">
    <property type="entry name" value="Nucleoside Triphosphate Pyrophosphohydrolase"/>
    <property type="match status" value="1"/>
</dbReference>
<dbReference type="InterPro" id="IPR005760">
    <property type="entry name" value="A/G_AdeGlyc_MutY"/>
</dbReference>
<dbReference type="EC" id="3.2.2.31" evidence="3 13"/>
<comment type="catalytic activity">
    <reaction evidence="1 13">
        <text>Hydrolyzes free adenine bases from 7,8-dihydro-8-oxoguanine:adenine mismatched double-stranded DNA, leaving an apurinic site.</text>
        <dbReference type="EC" id="3.2.2.31"/>
    </reaction>
</comment>
<dbReference type="PANTHER" id="PTHR42944:SF1">
    <property type="entry name" value="ADENINE DNA GLYCOSYLASE"/>
    <property type="match status" value="1"/>
</dbReference>
<protein>
    <recommendedName>
        <fullName evidence="4 13">Adenine DNA glycosylase</fullName>
        <ecNumber evidence="3 13">3.2.2.31</ecNumber>
    </recommendedName>
</protein>
<comment type="function">
    <text evidence="13">Adenine glycosylase active on G-A mispairs.</text>
</comment>
<evidence type="ECO:0000256" key="9">
    <source>
        <dbReference type="ARBA" id="ARBA00023004"/>
    </source>
</evidence>
<dbReference type="NCBIfam" id="TIGR01084">
    <property type="entry name" value="mutY"/>
    <property type="match status" value="1"/>
</dbReference>
<gene>
    <name evidence="15" type="primary">mutY</name>
    <name evidence="15" type="ORF">ACFO4N_11175</name>
</gene>
<proteinExistence type="inferred from homology"/>
<keyword evidence="11" id="KW-0234">DNA repair</keyword>
<evidence type="ECO:0000256" key="4">
    <source>
        <dbReference type="ARBA" id="ARBA00022023"/>
    </source>
</evidence>
<evidence type="ECO:0000256" key="5">
    <source>
        <dbReference type="ARBA" id="ARBA00022485"/>
    </source>
</evidence>
<dbReference type="EMBL" id="JBHSFW010000007">
    <property type="protein sequence ID" value="MFC4619275.1"/>
    <property type="molecule type" value="Genomic_DNA"/>
</dbReference>
<organism evidence="15 16">
    <name type="scientific">Camelliibacillus cellulosilyticus</name>
    <dbReference type="NCBI Taxonomy" id="2174486"/>
    <lineage>
        <taxon>Bacteria</taxon>
        <taxon>Bacillati</taxon>
        <taxon>Bacillota</taxon>
        <taxon>Bacilli</taxon>
        <taxon>Bacillales</taxon>
        <taxon>Sporolactobacillaceae</taxon>
        <taxon>Camelliibacillus</taxon>
    </lineage>
</organism>
<comment type="similarity">
    <text evidence="2 13">Belongs to the Nth/MutY family.</text>
</comment>
<evidence type="ECO:0000256" key="7">
    <source>
        <dbReference type="ARBA" id="ARBA00022763"/>
    </source>
</evidence>
<dbReference type="SMART" id="SM00478">
    <property type="entry name" value="ENDO3c"/>
    <property type="match status" value="1"/>
</dbReference>